<dbReference type="AlphaFoldDB" id="A0AAN9VID6"/>
<sequence>MARAFFVVATLMLIGVAMVSQAFSVNNLEYHRLQHSSRRVQRSTEKHQFVCVLPINETANNPYIHCGVINETETEYSMPVDLSDRYRPKFEYALLCSNLTIVEDEEEAEDGDENDDSSSSSSEEDTHESDSEESGEDLCLRGPYHDCSVQCVYRESNVLNEVGLPEPEPLFEHVIQLLNRDGEFQTTVKDAVKTCHKRMVDTVHKYGLERLNLCLLLEIVDECLEYEIGLHCPKRSRVPYKKT</sequence>
<organism evidence="3 4">
    <name type="scientific">Gryllus longicercus</name>
    <dbReference type="NCBI Taxonomy" id="2509291"/>
    <lineage>
        <taxon>Eukaryota</taxon>
        <taxon>Metazoa</taxon>
        <taxon>Ecdysozoa</taxon>
        <taxon>Arthropoda</taxon>
        <taxon>Hexapoda</taxon>
        <taxon>Insecta</taxon>
        <taxon>Pterygota</taxon>
        <taxon>Neoptera</taxon>
        <taxon>Polyneoptera</taxon>
        <taxon>Orthoptera</taxon>
        <taxon>Ensifera</taxon>
        <taxon>Gryllidea</taxon>
        <taxon>Grylloidea</taxon>
        <taxon>Gryllidae</taxon>
        <taxon>Gryllinae</taxon>
        <taxon>Gryllus</taxon>
    </lineage>
</organism>
<evidence type="ECO:0000313" key="3">
    <source>
        <dbReference type="EMBL" id="KAK7863381.1"/>
    </source>
</evidence>
<feature type="compositionally biased region" description="Acidic residues" evidence="1">
    <location>
        <begin position="105"/>
        <end position="136"/>
    </location>
</feature>
<evidence type="ECO:0000256" key="1">
    <source>
        <dbReference type="SAM" id="MobiDB-lite"/>
    </source>
</evidence>
<comment type="caution">
    <text evidence="3">The sequence shown here is derived from an EMBL/GenBank/DDBJ whole genome shotgun (WGS) entry which is preliminary data.</text>
</comment>
<proteinExistence type="predicted"/>
<feature type="chain" id="PRO_5042883332" description="Odorant binding protein" evidence="2">
    <location>
        <begin position="23"/>
        <end position="243"/>
    </location>
</feature>
<gene>
    <name evidence="3" type="ORF">R5R35_004345</name>
</gene>
<feature type="signal peptide" evidence="2">
    <location>
        <begin position="1"/>
        <end position="22"/>
    </location>
</feature>
<evidence type="ECO:0008006" key="5">
    <source>
        <dbReference type="Google" id="ProtNLM"/>
    </source>
</evidence>
<evidence type="ECO:0000256" key="2">
    <source>
        <dbReference type="SAM" id="SignalP"/>
    </source>
</evidence>
<evidence type="ECO:0000313" key="4">
    <source>
        <dbReference type="Proteomes" id="UP001378592"/>
    </source>
</evidence>
<keyword evidence="4" id="KW-1185">Reference proteome</keyword>
<protein>
    <recommendedName>
        <fullName evidence="5">Odorant binding protein</fullName>
    </recommendedName>
</protein>
<dbReference type="EMBL" id="JAZDUA010000232">
    <property type="protein sequence ID" value="KAK7863381.1"/>
    <property type="molecule type" value="Genomic_DNA"/>
</dbReference>
<accession>A0AAN9VID6</accession>
<dbReference type="Proteomes" id="UP001378592">
    <property type="component" value="Unassembled WGS sequence"/>
</dbReference>
<feature type="region of interest" description="Disordered" evidence="1">
    <location>
        <begin position="105"/>
        <end position="138"/>
    </location>
</feature>
<keyword evidence="2" id="KW-0732">Signal</keyword>
<reference evidence="3 4" key="1">
    <citation type="submission" date="2024-03" db="EMBL/GenBank/DDBJ databases">
        <title>The genome assembly and annotation of the cricket Gryllus longicercus Weissman &amp; Gray.</title>
        <authorList>
            <person name="Szrajer S."/>
            <person name="Gray D."/>
            <person name="Ylla G."/>
        </authorList>
    </citation>
    <scope>NUCLEOTIDE SEQUENCE [LARGE SCALE GENOMIC DNA]</scope>
    <source>
        <strain evidence="3">DAG 2021-001</strain>
        <tissue evidence="3">Whole body minus gut</tissue>
    </source>
</reference>
<name>A0AAN9VID6_9ORTH</name>